<proteinExistence type="predicted"/>
<feature type="region of interest" description="Disordered" evidence="1">
    <location>
        <begin position="219"/>
        <end position="245"/>
    </location>
</feature>
<dbReference type="EMBL" id="JAAALK010000282">
    <property type="protein sequence ID" value="KAG8080898.1"/>
    <property type="molecule type" value="Genomic_DNA"/>
</dbReference>
<name>A0A8J5W5B9_ZIZPA</name>
<dbReference type="AlphaFoldDB" id="A0A8J5W5B9"/>
<keyword evidence="3" id="KW-1185">Reference proteome</keyword>
<accession>A0A8J5W5B9</accession>
<evidence type="ECO:0000313" key="2">
    <source>
        <dbReference type="EMBL" id="KAG8080898.1"/>
    </source>
</evidence>
<reference evidence="2" key="2">
    <citation type="submission" date="2021-02" db="EMBL/GenBank/DDBJ databases">
        <authorList>
            <person name="Kimball J.A."/>
            <person name="Haas M.W."/>
            <person name="Macchietto M."/>
            <person name="Kono T."/>
            <person name="Duquette J."/>
            <person name="Shao M."/>
        </authorList>
    </citation>
    <scope>NUCLEOTIDE SEQUENCE</scope>
    <source>
        <tissue evidence="2">Fresh leaf tissue</tissue>
    </source>
</reference>
<reference evidence="2" key="1">
    <citation type="journal article" date="2021" name="bioRxiv">
        <title>Whole Genome Assembly and Annotation of Northern Wild Rice, Zizania palustris L., Supports a Whole Genome Duplication in the Zizania Genus.</title>
        <authorList>
            <person name="Haas M."/>
            <person name="Kono T."/>
            <person name="Macchietto M."/>
            <person name="Millas R."/>
            <person name="McGilp L."/>
            <person name="Shao M."/>
            <person name="Duquette J."/>
            <person name="Hirsch C.N."/>
            <person name="Kimball J."/>
        </authorList>
    </citation>
    <scope>NUCLEOTIDE SEQUENCE</scope>
    <source>
        <tissue evidence="2">Fresh leaf tissue</tissue>
    </source>
</reference>
<protein>
    <submittedName>
        <fullName evidence="2">Uncharacterized protein</fullName>
    </submittedName>
</protein>
<comment type="caution">
    <text evidence="2">The sequence shown here is derived from an EMBL/GenBank/DDBJ whole genome shotgun (WGS) entry which is preliminary data.</text>
</comment>
<dbReference type="Proteomes" id="UP000729402">
    <property type="component" value="Unassembled WGS sequence"/>
</dbReference>
<feature type="region of interest" description="Disordered" evidence="1">
    <location>
        <begin position="23"/>
        <end position="104"/>
    </location>
</feature>
<gene>
    <name evidence="2" type="ORF">GUJ93_ZPchr0007g4360</name>
</gene>
<dbReference type="OrthoDB" id="633947at2759"/>
<organism evidence="2 3">
    <name type="scientific">Zizania palustris</name>
    <name type="common">Northern wild rice</name>
    <dbReference type="NCBI Taxonomy" id="103762"/>
    <lineage>
        <taxon>Eukaryota</taxon>
        <taxon>Viridiplantae</taxon>
        <taxon>Streptophyta</taxon>
        <taxon>Embryophyta</taxon>
        <taxon>Tracheophyta</taxon>
        <taxon>Spermatophyta</taxon>
        <taxon>Magnoliopsida</taxon>
        <taxon>Liliopsida</taxon>
        <taxon>Poales</taxon>
        <taxon>Poaceae</taxon>
        <taxon>BOP clade</taxon>
        <taxon>Oryzoideae</taxon>
        <taxon>Oryzeae</taxon>
        <taxon>Zizaniinae</taxon>
        <taxon>Zizania</taxon>
    </lineage>
</organism>
<feature type="compositionally biased region" description="Acidic residues" evidence="1">
    <location>
        <begin position="82"/>
        <end position="92"/>
    </location>
</feature>
<evidence type="ECO:0000313" key="3">
    <source>
        <dbReference type="Proteomes" id="UP000729402"/>
    </source>
</evidence>
<sequence length="267" mass="28865">MLRVQGSLRVHTFSSAACVHNVESSDDDGGGGADPSTRCSAVLHSSKKASRKEMKKMVRKLLSSVRRRHHAPQVSRPHSEAGDGDGDGEGVDAAETGGGQSDRETFVSAKCSEVCSLCTDDDGPELPSFRLSPSIFPAGGAERQSQPTACPMRVIMKLPFGFIVGRQLHAPAAIMPSMKLSLTLKKMVPKLADLQSLQFRSKMIKTKVVCAIKERFGRGGSRRGEGGNSYRNGNNGDGDDDNDEDVFWKKDVRGLRCRRVEDSDASL</sequence>
<feature type="compositionally biased region" description="Basic residues" evidence="1">
    <location>
        <begin position="57"/>
        <end position="71"/>
    </location>
</feature>
<evidence type="ECO:0000256" key="1">
    <source>
        <dbReference type="SAM" id="MobiDB-lite"/>
    </source>
</evidence>